<feature type="transmembrane region" description="Helical" evidence="2">
    <location>
        <begin position="157"/>
        <end position="175"/>
    </location>
</feature>
<dbReference type="AlphaFoldDB" id="A0AAW0DE99"/>
<reference evidence="3 4" key="1">
    <citation type="submission" date="2024-01" db="EMBL/GenBank/DDBJ databases">
        <title>A draft genome for a cacao thread blight-causing isolate of Paramarasmius palmivorus.</title>
        <authorList>
            <person name="Baruah I.K."/>
            <person name="Bukari Y."/>
            <person name="Amoako-Attah I."/>
            <person name="Meinhardt L.W."/>
            <person name="Bailey B.A."/>
            <person name="Cohen S.P."/>
        </authorList>
    </citation>
    <scope>NUCLEOTIDE SEQUENCE [LARGE SCALE GENOMIC DNA]</scope>
    <source>
        <strain evidence="3 4">GH-12</strain>
    </source>
</reference>
<accession>A0AAW0DE99</accession>
<dbReference type="Proteomes" id="UP001383192">
    <property type="component" value="Unassembled WGS sequence"/>
</dbReference>
<evidence type="ECO:0000313" key="3">
    <source>
        <dbReference type="EMBL" id="KAK7049387.1"/>
    </source>
</evidence>
<keyword evidence="2" id="KW-1133">Transmembrane helix</keyword>
<evidence type="ECO:0000256" key="2">
    <source>
        <dbReference type="SAM" id="Phobius"/>
    </source>
</evidence>
<keyword evidence="2" id="KW-0472">Membrane</keyword>
<feature type="transmembrane region" description="Helical" evidence="2">
    <location>
        <begin position="26"/>
        <end position="49"/>
    </location>
</feature>
<keyword evidence="4" id="KW-1185">Reference proteome</keyword>
<protein>
    <submittedName>
        <fullName evidence="3">Uncharacterized protein</fullName>
    </submittedName>
</protein>
<name>A0AAW0DE99_9AGAR</name>
<proteinExistence type="predicted"/>
<comment type="caution">
    <text evidence="3">The sequence shown here is derived from an EMBL/GenBank/DDBJ whole genome shotgun (WGS) entry which is preliminary data.</text>
</comment>
<feature type="region of interest" description="Disordered" evidence="1">
    <location>
        <begin position="400"/>
        <end position="440"/>
    </location>
</feature>
<feature type="transmembrane region" description="Helical" evidence="2">
    <location>
        <begin position="211"/>
        <end position="235"/>
    </location>
</feature>
<evidence type="ECO:0000313" key="4">
    <source>
        <dbReference type="Proteomes" id="UP001383192"/>
    </source>
</evidence>
<organism evidence="3 4">
    <name type="scientific">Paramarasmius palmivorus</name>
    <dbReference type="NCBI Taxonomy" id="297713"/>
    <lineage>
        <taxon>Eukaryota</taxon>
        <taxon>Fungi</taxon>
        <taxon>Dikarya</taxon>
        <taxon>Basidiomycota</taxon>
        <taxon>Agaricomycotina</taxon>
        <taxon>Agaricomycetes</taxon>
        <taxon>Agaricomycetidae</taxon>
        <taxon>Agaricales</taxon>
        <taxon>Marasmiineae</taxon>
        <taxon>Marasmiaceae</taxon>
        <taxon>Paramarasmius</taxon>
    </lineage>
</organism>
<keyword evidence="2" id="KW-0812">Transmembrane</keyword>
<feature type="transmembrane region" description="Helical" evidence="2">
    <location>
        <begin position="187"/>
        <end position="204"/>
    </location>
</feature>
<dbReference type="EMBL" id="JAYKXP010000017">
    <property type="protein sequence ID" value="KAK7049387.1"/>
    <property type="molecule type" value="Genomic_DNA"/>
</dbReference>
<feature type="transmembrane region" description="Helical" evidence="2">
    <location>
        <begin position="89"/>
        <end position="106"/>
    </location>
</feature>
<evidence type="ECO:0000256" key="1">
    <source>
        <dbReference type="SAM" id="MobiDB-lite"/>
    </source>
</evidence>
<sequence length="440" mass="48037">MLANLQYVDVLSQVYRKTLLSWWAKTALYAGASILACIAVAIQGVLIAANDGWFSELESICSRNSNTCLVKGFSPPMETSRSSVQLQEIAALSLLVWVLVMIFATIKWPTQAKFAFTSLTLSSRPIFYINQIVHTADLSDKFSISTGYLILKLRLEIVESVILILFVGGFAVYTLVSFNESKTGSVWLYPLPSSLAVFAIEISLRRSSPFFYISIAFAALATVLAVVLSIMQWYYRQPLSATSRQGPADTITLTAPEPPIHARSPSYTPRTSLQTIEDLEIREVHQTTISYIDDAVSSTLAQPRSQTPVSESLNARNENSGLYPNTLNNVDSSDTNLASLTLRRSPSNANLSLSEPITPSTIPPSFHSQAHVANSAVTGADGLSRDDTISSYSSYTTLPSYRTRRSSHDLPPSAFPVRALPVPPPPRAAVQYDGSDPNEG</sequence>
<feature type="region of interest" description="Disordered" evidence="1">
    <location>
        <begin position="300"/>
        <end position="331"/>
    </location>
</feature>
<gene>
    <name evidence="3" type="ORF">VNI00_005988</name>
</gene>